<name>A0ABR2BBV0_9ROSI</name>
<evidence type="ECO:0000256" key="1">
    <source>
        <dbReference type="SAM" id="MobiDB-lite"/>
    </source>
</evidence>
<sequence length="71" mass="8236">MFEHGAFESSGGRNSTKKGEEKVESGASTVSESRIDGQSEQRRHRSLTTIKDFETFWSRSRVTKPWEMKRR</sequence>
<proteinExistence type="predicted"/>
<reference evidence="2 3" key="1">
    <citation type="journal article" date="2024" name="G3 (Bethesda)">
        <title>Genome assembly of Hibiscus sabdariffa L. provides insights into metabolisms of medicinal natural products.</title>
        <authorList>
            <person name="Kim T."/>
        </authorList>
    </citation>
    <scope>NUCLEOTIDE SEQUENCE [LARGE SCALE GENOMIC DNA]</scope>
    <source>
        <strain evidence="2">TK-2024</strain>
        <tissue evidence="2">Old leaves</tissue>
    </source>
</reference>
<evidence type="ECO:0000313" key="3">
    <source>
        <dbReference type="Proteomes" id="UP001472677"/>
    </source>
</evidence>
<keyword evidence="3" id="KW-1185">Reference proteome</keyword>
<protein>
    <submittedName>
        <fullName evidence="2">Uncharacterized protein</fullName>
    </submittedName>
</protein>
<accession>A0ABR2BBV0</accession>
<gene>
    <name evidence="2" type="ORF">V6N12_017105</name>
</gene>
<feature type="region of interest" description="Disordered" evidence="1">
    <location>
        <begin position="1"/>
        <end position="47"/>
    </location>
</feature>
<dbReference type="Proteomes" id="UP001472677">
    <property type="component" value="Unassembled WGS sequence"/>
</dbReference>
<organism evidence="2 3">
    <name type="scientific">Hibiscus sabdariffa</name>
    <name type="common">roselle</name>
    <dbReference type="NCBI Taxonomy" id="183260"/>
    <lineage>
        <taxon>Eukaryota</taxon>
        <taxon>Viridiplantae</taxon>
        <taxon>Streptophyta</taxon>
        <taxon>Embryophyta</taxon>
        <taxon>Tracheophyta</taxon>
        <taxon>Spermatophyta</taxon>
        <taxon>Magnoliopsida</taxon>
        <taxon>eudicotyledons</taxon>
        <taxon>Gunneridae</taxon>
        <taxon>Pentapetalae</taxon>
        <taxon>rosids</taxon>
        <taxon>malvids</taxon>
        <taxon>Malvales</taxon>
        <taxon>Malvaceae</taxon>
        <taxon>Malvoideae</taxon>
        <taxon>Hibiscus</taxon>
    </lineage>
</organism>
<comment type="caution">
    <text evidence="2">The sequence shown here is derived from an EMBL/GenBank/DDBJ whole genome shotgun (WGS) entry which is preliminary data.</text>
</comment>
<dbReference type="EMBL" id="JBBPBM010000139">
    <property type="protein sequence ID" value="KAK8504562.1"/>
    <property type="molecule type" value="Genomic_DNA"/>
</dbReference>
<evidence type="ECO:0000313" key="2">
    <source>
        <dbReference type="EMBL" id="KAK8504562.1"/>
    </source>
</evidence>